<dbReference type="RefSeq" id="XP_053066450.1">
    <property type="nucleotide sequence ID" value="XM_053210475.1"/>
</dbReference>
<dbReference type="GeneID" id="106973541"/>
<dbReference type="RefSeq" id="XP_053066449.1">
    <property type="nucleotide sequence ID" value="XM_053210474.1"/>
</dbReference>
<evidence type="ECO:0000313" key="4">
    <source>
        <dbReference type="RefSeq" id="XP_053066449.1"/>
    </source>
</evidence>
<proteinExistence type="predicted"/>
<evidence type="ECO:0000313" key="5">
    <source>
        <dbReference type="RefSeq" id="XP_053066450.1"/>
    </source>
</evidence>
<sequence length="324" mass="33997">MGPGVGSGTRQQEPLCYLSVPGIVPLRTRVPGTFPPAAGGEAPAGRREVVPSFCPGGGGDSGRGSWASWRGEACGCADHSPALMELKCPGAVILSRKFVGGLSSSSSFHLRSLSICCLLPWSLDTGIGRAEAVVCLQVRWSVVLRACILWFSAGMRALPGKAREPRAILLPSPPPPHLLAPLQPPLSPPCLHPSFFLLHTHPPSPETETHLHRAGAALPPAPLLLLLPASVQTTSSSGLGTDYVPRGRGELPANMASLSPRLVQPSPTTPVGPSWLCPWCRGQLSDKTLHLTRINLETGGGSSPGHLSHRNAQCGSCSPSLERR</sequence>
<protein>
    <submittedName>
        <fullName evidence="3 4">Carbonic anhydrase 5A, mitochondrial isoform X1</fullName>
    </submittedName>
</protein>
<name>A0ABM3P441_ACIJB</name>
<evidence type="ECO:0000256" key="1">
    <source>
        <dbReference type="SAM" id="MobiDB-lite"/>
    </source>
</evidence>
<gene>
    <name evidence="3 4 5 6" type="primary">CA5A</name>
</gene>
<evidence type="ECO:0000313" key="3">
    <source>
        <dbReference type="RefSeq" id="XP_053066448.1"/>
    </source>
</evidence>
<dbReference type="RefSeq" id="XP_053066448.1">
    <property type="nucleotide sequence ID" value="XM_053210473.1"/>
</dbReference>
<dbReference type="RefSeq" id="XP_053066451.1">
    <property type="nucleotide sequence ID" value="XM_053210476.1"/>
</dbReference>
<organism evidence="2 4">
    <name type="scientific">Acinonyx jubatus</name>
    <name type="common">Cheetah</name>
    <dbReference type="NCBI Taxonomy" id="32536"/>
    <lineage>
        <taxon>Eukaryota</taxon>
        <taxon>Metazoa</taxon>
        <taxon>Chordata</taxon>
        <taxon>Craniata</taxon>
        <taxon>Vertebrata</taxon>
        <taxon>Euteleostomi</taxon>
        <taxon>Mammalia</taxon>
        <taxon>Eutheria</taxon>
        <taxon>Laurasiatheria</taxon>
        <taxon>Carnivora</taxon>
        <taxon>Feliformia</taxon>
        <taxon>Felidae</taxon>
        <taxon>Felinae</taxon>
        <taxon>Acinonyx</taxon>
    </lineage>
</organism>
<reference evidence="3 4" key="1">
    <citation type="submission" date="2025-05" db="UniProtKB">
        <authorList>
            <consortium name="RefSeq"/>
        </authorList>
    </citation>
    <scope>IDENTIFICATION</scope>
    <source>
        <tissue evidence="3 4">Blood</tissue>
    </source>
</reference>
<accession>A0ABM3P441</accession>
<feature type="region of interest" description="Disordered" evidence="1">
    <location>
        <begin position="300"/>
        <end position="324"/>
    </location>
</feature>
<evidence type="ECO:0000313" key="2">
    <source>
        <dbReference type="Proteomes" id="UP001652583"/>
    </source>
</evidence>
<evidence type="ECO:0000313" key="6">
    <source>
        <dbReference type="RefSeq" id="XP_053066451.1"/>
    </source>
</evidence>
<feature type="compositionally biased region" description="Polar residues" evidence="1">
    <location>
        <begin position="310"/>
        <end position="324"/>
    </location>
</feature>
<keyword evidence="2" id="KW-1185">Reference proteome</keyword>
<dbReference type="Proteomes" id="UP001652583">
    <property type="component" value="Chromosome E2"/>
</dbReference>